<dbReference type="SUPFAM" id="SSF101751">
    <property type="entry name" value="Hydrophobin II, HfbII"/>
    <property type="match status" value="1"/>
</dbReference>
<reference evidence="5" key="2">
    <citation type="submission" date="2021-05" db="EMBL/GenBank/DDBJ databases">
        <authorList>
            <person name="Moolhuijzen P.M."/>
            <person name="Moffat C.S."/>
        </authorList>
    </citation>
    <scope>NUCLEOTIDE SEQUENCE</scope>
    <source>
        <strain evidence="5">86-124</strain>
    </source>
</reference>
<dbReference type="InterPro" id="IPR036686">
    <property type="entry name" value="Class_II_Hydrophobin_sf"/>
</dbReference>
<dbReference type="PANTHER" id="PTHR42341:SF2">
    <property type="entry name" value="HYDROPHOBIN"/>
    <property type="match status" value="1"/>
</dbReference>
<dbReference type="PANTHER" id="PTHR42341">
    <property type="entry name" value="HYDROPHOBIN"/>
    <property type="match status" value="1"/>
</dbReference>
<protein>
    <submittedName>
        <fullName evidence="4 5">Hydrophobin</fullName>
    </submittedName>
</protein>
<accession>A0A2W1HWB8</accession>
<reference evidence="4" key="1">
    <citation type="journal article" date="2018" name="BMC Genomics">
        <title>Comparative genomics of the wheat fungal pathogen Pyrenophora tritici-repentis reveals chromosomal variations and genome plasticity.</title>
        <authorList>
            <person name="Moolhuijzen P."/>
            <person name="See P.T."/>
            <person name="Hane J.K."/>
            <person name="Shi G."/>
            <person name="Liu Z."/>
            <person name="Oliver R.P."/>
            <person name="Moffat C.S."/>
        </authorList>
    </citation>
    <scope>NUCLEOTIDE SEQUENCE [LARGE SCALE GENOMIC DNA]</scope>
    <source>
        <strain evidence="4">M4</strain>
    </source>
</reference>
<dbReference type="InterPro" id="IPR010636">
    <property type="entry name" value="Class_II_hydrophobin"/>
</dbReference>
<dbReference type="CDD" id="cd23508">
    <property type="entry name" value="hydrophobin_II"/>
    <property type="match status" value="1"/>
</dbReference>
<comment type="caution">
    <text evidence="5">The sequence shown here is derived from an EMBL/GenBank/DDBJ whole genome shotgun (WGS) entry which is preliminary data.</text>
</comment>
<evidence type="ECO:0000313" key="4">
    <source>
        <dbReference type="EMBL" id="KAF7577661.1"/>
    </source>
</evidence>
<comment type="similarity">
    <text evidence="1">Belongs to the cerato-ulmin hydrophobin family.</text>
</comment>
<feature type="signal peptide" evidence="3">
    <location>
        <begin position="1"/>
        <end position="17"/>
    </location>
</feature>
<evidence type="ECO:0000256" key="2">
    <source>
        <dbReference type="ARBA" id="ARBA00023157"/>
    </source>
</evidence>
<evidence type="ECO:0000256" key="1">
    <source>
        <dbReference type="ARBA" id="ARBA00009576"/>
    </source>
</evidence>
<dbReference type="AlphaFoldDB" id="A0A2W1HWB8"/>
<proteinExistence type="inferred from homology"/>
<dbReference type="Gene3D" id="3.20.120.10">
    <property type="entry name" value="Hydrophobin"/>
    <property type="match status" value="1"/>
</dbReference>
<dbReference type="GO" id="GO:0005576">
    <property type="term" value="C:extracellular region"/>
    <property type="evidence" value="ECO:0007669"/>
    <property type="project" value="InterPro"/>
</dbReference>
<keyword evidence="3" id="KW-0732">Signal</keyword>
<feature type="chain" id="PRO_5042701340" evidence="3">
    <location>
        <begin position="18"/>
        <end position="89"/>
    </location>
</feature>
<keyword evidence="6" id="KW-1185">Reference proteome</keyword>
<dbReference type="Proteomes" id="UP000245464">
    <property type="component" value="Chromosome 1"/>
</dbReference>
<dbReference type="EMBL" id="NQIK02000001">
    <property type="protein sequence ID" value="KAF7577661.1"/>
    <property type="molecule type" value="Genomic_DNA"/>
</dbReference>
<evidence type="ECO:0000313" key="5">
    <source>
        <dbReference type="EMBL" id="KAI1513593.1"/>
    </source>
</evidence>
<organism evidence="5 6">
    <name type="scientific">Pyrenophora tritici-repentis</name>
    <dbReference type="NCBI Taxonomy" id="45151"/>
    <lineage>
        <taxon>Eukaryota</taxon>
        <taxon>Fungi</taxon>
        <taxon>Dikarya</taxon>
        <taxon>Ascomycota</taxon>
        <taxon>Pezizomycotina</taxon>
        <taxon>Dothideomycetes</taxon>
        <taxon>Pleosporomycetidae</taxon>
        <taxon>Pleosporales</taxon>
        <taxon>Pleosporineae</taxon>
        <taxon>Pleosporaceae</taxon>
        <taxon>Pyrenophora</taxon>
    </lineage>
</organism>
<reference evidence="5" key="3">
    <citation type="journal article" date="2022" name="bioRxiv">
        <title>A global pangenome for the wheat fungal pathogen Pyrenophora tritici-repentis and prediction of effector protein structural homology.</title>
        <authorList>
            <person name="Moolhuijzen P."/>
            <person name="See P.T."/>
            <person name="Shi G."/>
            <person name="Powell H.R."/>
            <person name="Cockram J."/>
            <person name="Jorgensen L.N."/>
            <person name="Benslimane H."/>
            <person name="Strelkov S.E."/>
            <person name="Turner J."/>
            <person name="Liu Z."/>
            <person name="Moffat C.S."/>
        </authorList>
    </citation>
    <scope>NUCLEOTIDE SEQUENCE</scope>
    <source>
        <strain evidence="5">86-124</strain>
    </source>
</reference>
<evidence type="ECO:0000256" key="3">
    <source>
        <dbReference type="SAM" id="SignalP"/>
    </source>
</evidence>
<gene>
    <name evidence="5" type="ORF">Ptr86124_007495</name>
    <name evidence="4" type="ORF">PtrM4_019010</name>
</gene>
<reference evidence="6" key="4">
    <citation type="journal article" date="2022" name="Microb. Genom.">
        <title>A global pangenome for the wheat fungal pathogen Pyrenophora tritici-repentis and prediction of effector protein structural homology.</title>
        <authorList>
            <person name="Moolhuijzen P.M."/>
            <person name="See P.T."/>
            <person name="Shi G."/>
            <person name="Powell H.R."/>
            <person name="Cockram J."/>
            <person name="Jorgensen L.N."/>
            <person name="Benslimane H."/>
            <person name="Strelkov S.E."/>
            <person name="Turner J."/>
            <person name="Liu Z."/>
            <person name="Moffat C.S."/>
        </authorList>
    </citation>
    <scope>NUCLEOTIDE SEQUENCE [LARGE SCALE GENOMIC DNA]</scope>
</reference>
<dbReference type="Pfam" id="PF06766">
    <property type="entry name" value="Hydrophobin_2"/>
    <property type="match status" value="1"/>
</dbReference>
<dbReference type="OrthoDB" id="4500971at2759"/>
<name>A0A2W1HWB8_9PLEO</name>
<dbReference type="OMA" id="LCETPTG"/>
<dbReference type="Proteomes" id="UP000249757">
    <property type="component" value="Unassembled WGS sequence"/>
</dbReference>
<sequence>MHSTIFTFTTILGLSAAAAIVPRQNGVCGPLTTPLCCQTDVAGVANLACANAGIITTLDAFQAQCALTGTTAQCCLIALGSDGLVCTEA</sequence>
<keyword evidence="2" id="KW-1015">Disulfide bond</keyword>
<dbReference type="EMBL" id="NRDI02000009">
    <property type="protein sequence ID" value="KAI1513593.1"/>
    <property type="molecule type" value="Genomic_DNA"/>
</dbReference>
<evidence type="ECO:0000313" key="6">
    <source>
        <dbReference type="Proteomes" id="UP000249757"/>
    </source>
</evidence>